<dbReference type="Proteomes" id="UP000238479">
    <property type="component" value="Chromosome 2"/>
</dbReference>
<evidence type="ECO:0000313" key="2">
    <source>
        <dbReference type="Proteomes" id="UP000238479"/>
    </source>
</evidence>
<proteinExistence type="predicted"/>
<sequence>MPTPNLLFVSSSGSLSLSLSLSLSILCRKLILFSILSILQQEFPPFPPDPVMIRSFVKIEDWGAPSL</sequence>
<dbReference type="Gramene" id="PRQ53154">
    <property type="protein sequence ID" value="PRQ53154"/>
    <property type="gene ID" value="RchiOBHm_Chr2g0163351"/>
</dbReference>
<keyword evidence="2" id="KW-1185">Reference proteome</keyword>
<dbReference type="AlphaFoldDB" id="A0A2P6S394"/>
<accession>A0A2P6S394</accession>
<organism evidence="1 2">
    <name type="scientific">Rosa chinensis</name>
    <name type="common">China rose</name>
    <dbReference type="NCBI Taxonomy" id="74649"/>
    <lineage>
        <taxon>Eukaryota</taxon>
        <taxon>Viridiplantae</taxon>
        <taxon>Streptophyta</taxon>
        <taxon>Embryophyta</taxon>
        <taxon>Tracheophyta</taxon>
        <taxon>Spermatophyta</taxon>
        <taxon>Magnoliopsida</taxon>
        <taxon>eudicotyledons</taxon>
        <taxon>Gunneridae</taxon>
        <taxon>Pentapetalae</taxon>
        <taxon>rosids</taxon>
        <taxon>fabids</taxon>
        <taxon>Rosales</taxon>
        <taxon>Rosaceae</taxon>
        <taxon>Rosoideae</taxon>
        <taxon>Rosoideae incertae sedis</taxon>
        <taxon>Rosa</taxon>
    </lineage>
</organism>
<evidence type="ECO:0000313" key="1">
    <source>
        <dbReference type="EMBL" id="PRQ53154.1"/>
    </source>
</evidence>
<comment type="caution">
    <text evidence="1">The sequence shown here is derived from an EMBL/GenBank/DDBJ whole genome shotgun (WGS) entry which is preliminary data.</text>
</comment>
<gene>
    <name evidence="1" type="ORF">RchiOBHm_Chr2g0163351</name>
</gene>
<protein>
    <submittedName>
        <fullName evidence="1">Uncharacterized protein</fullName>
    </submittedName>
</protein>
<dbReference type="EMBL" id="PDCK01000040">
    <property type="protein sequence ID" value="PRQ53154.1"/>
    <property type="molecule type" value="Genomic_DNA"/>
</dbReference>
<reference evidence="1 2" key="1">
    <citation type="journal article" date="2018" name="Nat. Genet.">
        <title>The Rosa genome provides new insights in the design of modern roses.</title>
        <authorList>
            <person name="Bendahmane M."/>
        </authorList>
    </citation>
    <scope>NUCLEOTIDE SEQUENCE [LARGE SCALE GENOMIC DNA]</scope>
    <source>
        <strain evidence="2">cv. Old Blush</strain>
    </source>
</reference>
<name>A0A2P6S394_ROSCH</name>